<evidence type="ECO:0000313" key="3">
    <source>
        <dbReference type="Proteomes" id="UP001501586"/>
    </source>
</evidence>
<dbReference type="InterPro" id="IPR036388">
    <property type="entry name" value="WH-like_DNA-bd_sf"/>
</dbReference>
<sequence length="207" mass="22364">MPDETEGRAPGREGLALHRASVLLRQVLVLNEEVEHRLQRQIDTSETDLRAMQHLMRQRQMTPTELAEALRLSTAATTTVIDRLVRRGHAVRAPHPADRRRTLIRPDRAAADRVMSVVRPLISETDSVVQEMPPPAQQAVVDYLEGVIAAMRSTISRLQSAVSGLPPEVPVDLLGGSSADALPGQSADAVTVLPAGTAASDTPAEQT</sequence>
<evidence type="ECO:0000259" key="1">
    <source>
        <dbReference type="PROSITE" id="PS50995"/>
    </source>
</evidence>
<gene>
    <name evidence="2" type="ORF">GCM10022261_11550</name>
</gene>
<dbReference type="InterPro" id="IPR000835">
    <property type="entry name" value="HTH_MarR-typ"/>
</dbReference>
<dbReference type="PANTHER" id="PTHR33164">
    <property type="entry name" value="TRANSCRIPTIONAL REGULATOR, MARR FAMILY"/>
    <property type="match status" value="1"/>
</dbReference>
<dbReference type="RefSeq" id="WP_236863705.1">
    <property type="nucleotide sequence ID" value="NZ_BAABAZ010000004.1"/>
</dbReference>
<name>A0ABP8EI58_9MICO</name>
<dbReference type="SUPFAM" id="SSF46785">
    <property type="entry name" value="Winged helix' DNA-binding domain"/>
    <property type="match status" value="1"/>
</dbReference>
<dbReference type="PROSITE" id="PS50995">
    <property type="entry name" value="HTH_MARR_2"/>
    <property type="match status" value="1"/>
</dbReference>
<protein>
    <recommendedName>
        <fullName evidence="1">HTH marR-type domain-containing protein</fullName>
    </recommendedName>
</protein>
<dbReference type="PANTHER" id="PTHR33164:SF43">
    <property type="entry name" value="HTH-TYPE TRANSCRIPTIONAL REPRESSOR YETL"/>
    <property type="match status" value="1"/>
</dbReference>
<dbReference type="Gene3D" id="1.10.10.10">
    <property type="entry name" value="Winged helix-like DNA-binding domain superfamily/Winged helix DNA-binding domain"/>
    <property type="match status" value="1"/>
</dbReference>
<feature type="domain" description="HTH marR-type" evidence="1">
    <location>
        <begin position="20"/>
        <end position="149"/>
    </location>
</feature>
<evidence type="ECO:0000313" key="2">
    <source>
        <dbReference type="EMBL" id="GAA4283624.1"/>
    </source>
</evidence>
<accession>A0ABP8EI58</accession>
<organism evidence="2 3">
    <name type="scientific">Brevibacterium daeguense</name>
    <dbReference type="NCBI Taxonomy" id="909936"/>
    <lineage>
        <taxon>Bacteria</taxon>
        <taxon>Bacillati</taxon>
        <taxon>Actinomycetota</taxon>
        <taxon>Actinomycetes</taxon>
        <taxon>Micrococcales</taxon>
        <taxon>Brevibacteriaceae</taxon>
        <taxon>Brevibacterium</taxon>
    </lineage>
</organism>
<proteinExistence type="predicted"/>
<comment type="caution">
    <text evidence="2">The sequence shown here is derived from an EMBL/GenBank/DDBJ whole genome shotgun (WGS) entry which is preliminary data.</text>
</comment>
<dbReference type="InterPro" id="IPR039422">
    <property type="entry name" value="MarR/SlyA-like"/>
</dbReference>
<dbReference type="EMBL" id="BAABAZ010000004">
    <property type="protein sequence ID" value="GAA4283624.1"/>
    <property type="molecule type" value="Genomic_DNA"/>
</dbReference>
<dbReference type="Proteomes" id="UP001501586">
    <property type="component" value="Unassembled WGS sequence"/>
</dbReference>
<dbReference type="InterPro" id="IPR036390">
    <property type="entry name" value="WH_DNA-bd_sf"/>
</dbReference>
<dbReference type="SMART" id="SM00347">
    <property type="entry name" value="HTH_MARR"/>
    <property type="match status" value="1"/>
</dbReference>
<dbReference type="Pfam" id="PF12802">
    <property type="entry name" value="MarR_2"/>
    <property type="match status" value="1"/>
</dbReference>
<keyword evidence="3" id="KW-1185">Reference proteome</keyword>
<reference evidence="3" key="1">
    <citation type="journal article" date="2019" name="Int. J. Syst. Evol. Microbiol.">
        <title>The Global Catalogue of Microorganisms (GCM) 10K type strain sequencing project: providing services to taxonomists for standard genome sequencing and annotation.</title>
        <authorList>
            <consortium name="The Broad Institute Genomics Platform"/>
            <consortium name="The Broad Institute Genome Sequencing Center for Infectious Disease"/>
            <person name="Wu L."/>
            <person name="Ma J."/>
        </authorList>
    </citation>
    <scope>NUCLEOTIDE SEQUENCE [LARGE SCALE GENOMIC DNA]</scope>
    <source>
        <strain evidence="3">JCM 17458</strain>
    </source>
</reference>